<evidence type="ECO:0000313" key="5">
    <source>
        <dbReference type="EMBL" id="STC88941.1"/>
    </source>
</evidence>
<dbReference type="EMBL" id="UGCV01000008">
    <property type="protein sequence ID" value="STJ18682.1"/>
    <property type="molecule type" value="Genomic_DNA"/>
</dbReference>
<dbReference type="EMBL" id="CP058571">
    <property type="protein sequence ID" value="QLG57663.1"/>
    <property type="molecule type" value="Genomic_DNA"/>
</dbReference>
<reference evidence="4" key="3">
    <citation type="journal article" date="2020" name="Int. J. Antimicrob. Agents">
        <title>Identification and characterisation of fosfomycin resistance in Escherichia coli urinary tract infection isolates from Australia.</title>
        <authorList>
            <person name="Mowlaboccus S."/>
            <person name="Daley D."/>
            <person name="Pang S."/>
            <person name="Gottlieb T."/>
            <person name="Merlino J."/>
            <person name="Nimmo G.R."/>
            <person name="George N."/>
            <person name="Korman T.M."/>
            <person name="Streitberg R."/>
            <person name="Robson J."/>
            <person name="Peachey G."/>
            <person name="Collignon P."/>
            <person name="Bradbury S."/>
            <person name="Colombi E."/>
            <person name="Ramsay J.P."/>
            <person name="Rogers B.A."/>
            <person name="Coombs G.W."/>
        </authorList>
    </citation>
    <scope>NUCLEOTIDE SEQUENCE</scope>
    <source>
        <strain evidence="4">EC2</strain>
    </source>
</reference>
<dbReference type="EMBL" id="VOTT01000014">
    <property type="protein sequence ID" value="MPU47788.1"/>
    <property type="molecule type" value="Genomic_DNA"/>
</dbReference>
<gene>
    <name evidence="2" type="ORF">FVB16_02725</name>
    <name evidence="3" type="ORF">G3W53_24360</name>
    <name evidence="4" type="ORF">HX136_12835</name>
    <name evidence="5" type="ORF">NCTC10767_04937</name>
    <name evidence="6" type="ORF">NCTC7927_03493</name>
    <name evidence="7" type="ORF">NCTC9081_03408</name>
    <name evidence="8" type="ORF">NCTC9081_04178</name>
</gene>
<evidence type="ECO:0000313" key="6">
    <source>
        <dbReference type="EMBL" id="STF94632.1"/>
    </source>
</evidence>
<evidence type="ECO:0000313" key="12">
    <source>
        <dbReference type="Proteomes" id="UP000392867"/>
    </source>
</evidence>
<dbReference type="RefSeq" id="WP_000279725.1">
    <property type="nucleotide sequence ID" value="NZ_CP060083.1"/>
</dbReference>
<dbReference type="EMBL" id="UFXW01000004">
    <property type="protein sequence ID" value="STC88941.1"/>
    <property type="molecule type" value="Genomic_DNA"/>
</dbReference>
<dbReference type="Proteomes" id="UP000509796">
    <property type="component" value="Chromosome"/>
</dbReference>
<organism evidence="2 12">
    <name type="scientific">Escherichia coli</name>
    <dbReference type="NCBI Taxonomy" id="562"/>
    <lineage>
        <taxon>Bacteria</taxon>
        <taxon>Pseudomonadati</taxon>
        <taxon>Pseudomonadota</taxon>
        <taxon>Gammaproteobacteria</taxon>
        <taxon>Enterobacterales</taxon>
        <taxon>Enterobacteriaceae</taxon>
        <taxon>Escherichia</taxon>
    </lineage>
</organism>
<reference evidence="2 12" key="2">
    <citation type="submission" date="2019-08" db="EMBL/GenBank/DDBJ databases">
        <title>Identification of Water Treatment Resistant and Multidrug Resistant Urinary Pathogenic Escherichia coli in Wastewater.</title>
        <authorList>
            <person name="Neumann N."/>
        </authorList>
    </citation>
    <scope>NUCLEOTIDE SEQUENCE [LARGE SCALE GENOMIC DNA]</scope>
    <source>
        <strain evidence="2 12">WU2356</strain>
    </source>
</reference>
<dbReference type="Proteomes" id="UP000254716">
    <property type="component" value="Unassembled WGS sequence"/>
</dbReference>
<protein>
    <submittedName>
        <fullName evidence="2">Uncharacterized protein</fullName>
    </submittedName>
</protein>
<dbReference type="EMBL" id="UGAK01000003">
    <property type="protein sequence ID" value="STF94632.1"/>
    <property type="molecule type" value="Genomic_DNA"/>
</dbReference>
<keyword evidence="1" id="KW-1133">Transmembrane helix</keyword>
<keyword evidence="1" id="KW-0812">Transmembrane</keyword>
<evidence type="ECO:0000313" key="11">
    <source>
        <dbReference type="Proteomes" id="UP000254716"/>
    </source>
</evidence>
<evidence type="ECO:0000256" key="1">
    <source>
        <dbReference type="SAM" id="Phobius"/>
    </source>
</evidence>
<dbReference type="EMBL" id="UGCV01000008">
    <property type="protein sequence ID" value="STJ17938.1"/>
    <property type="molecule type" value="Genomic_DNA"/>
</dbReference>
<dbReference type="Proteomes" id="UP000471360">
    <property type="component" value="Unassembled WGS sequence"/>
</dbReference>
<dbReference type="Proteomes" id="UP000392867">
    <property type="component" value="Unassembled WGS sequence"/>
</dbReference>
<reference evidence="14" key="5">
    <citation type="submission" date="2020-06" db="EMBL/GenBank/DDBJ databases">
        <title>Identification and Characterisation of Fosfomycin Resistance in Escherichia coli Urinary Tract Infection Isolates from Australia.</title>
        <authorList>
            <person name="Mowlaboccus S."/>
            <person name="Daley D."/>
            <person name="Pang S."/>
            <person name="Gottlieb T."/>
            <person name="Nimmo G.R."/>
            <person name="George N."/>
            <person name="Korman T.M."/>
            <person name="Strietberg R."/>
            <person name="Robson J."/>
            <person name="Peachey G."/>
            <person name="Collignon P."/>
            <person name="Bradbury S."/>
            <person name="Colombi E."/>
            <person name="Ramsay J.P."/>
            <person name="Rogers B.A."/>
            <person name="Coombs G.W."/>
        </authorList>
    </citation>
    <scope>NUCLEOTIDE SEQUENCE [LARGE SCALE GENOMIC DNA]</scope>
    <source>
        <strain evidence="14">EC2</strain>
    </source>
</reference>
<evidence type="ECO:0000313" key="7">
    <source>
        <dbReference type="EMBL" id="STJ17938.1"/>
    </source>
</evidence>
<dbReference type="Proteomes" id="UP000254647">
    <property type="component" value="Unassembled WGS sequence"/>
</dbReference>
<evidence type="ECO:0000313" key="13">
    <source>
        <dbReference type="Proteomes" id="UP000471360"/>
    </source>
</evidence>
<evidence type="ECO:0000313" key="3">
    <source>
        <dbReference type="EMBL" id="NEN73169.1"/>
    </source>
</evidence>
<accession>A0A0A0G4C6</accession>
<dbReference type="EMBL" id="JAAGYP010000066">
    <property type="protein sequence ID" value="NEN73169.1"/>
    <property type="molecule type" value="Genomic_DNA"/>
</dbReference>
<evidence type="ECO:0000313" key="14">
    <source>
        <dbReference type="Proteomes" id="UP000509796"/>
    </source>
</evidence>
<name>A0A0A0G4C6_ECOLX</name>
<dbReference type="AlphaFoldDB" id="A0A0A0G4C6"/>
<evidence type="ECO:0000313" key="2">
    <source>
        <dbReference type="EMBL" id="MPU47788.1"/>
    </source>
</evidence>
<evidence type="ECO:0000313" key="9">
    <source>
        <dbReference type="Proteomes" id="UP000254043"/>
    </source>
</evidence>
<evidence type="ECO:0000313" key="4">
    <source>
        <dbReference type="EMBL" id="QLG57663.1"/>
    </source>
</evidence>
<dbReference type="Proteomes" id="UP000254043">
    <property type="component" value="Unassembled WGS sequence"/>
</dbReference>
<reference evidence="9 10" key="1">
    <citation type="submission" date="2018-06" db="EMBL/GenBank/DDBJ databases">
        <authorList>
            <consortium name="Pathogen Informatics"/>
            <person name="Doyle S."/>
        </authorList>
    </citation>
    <scope>NUCLEOTIDE SEQUENCE [LARGE SCALE GENOMIC DNA]</scope>
    <source>
        <strain evidence="5 10">NCTC10767</strain>
        <strain evidence="6 9">NCTC7927</strain>
        <strain evidence="7 11">NCTC9081</strain>
    </source>
</reference>
<feature type="transmembrane region" description="Helical" evidence="1">
    <location>
        <begin position="35"/>
        <end position="59"/>
    </location>
</feature>
<reference evidence="4" key="6">
    <citation type="submission" date="2020-06" db="EMBL/GenBank/DDBJ databases">
        <authorList>
            <person name="Ramsay J.P."/>
            <person name="Colombi E."/>
            <person name="Mowlaboccus S."/>
        </authorList>
    </citation>
    <scope>NUCLEOTIDE SEQUENCE</scope>
    <source>
        <strain evidence="4">EC2</strain>
    </source>
</reference>
<evidence type="ECO:0000313" key="10">
    <source>
        <dbReference type="Proteomes" id="UP000254647"/>
    </source>
</evidence>
<keyword evidence="1" id="KW-0472">Membrane</keyword>
<sequence>MAVLPDAQNLLIVQKVQMMNKERCRTIGRKRYTTGAMCFMLFVWLGGVLALVATAAVVMQ</sequence>
<evidence type="ECO:0000313" key="8">
    <source>
        <dbReference type="EMBL" id="STJ18682.1"/>
    </source>
</evidence>
<proteinExistence type="predicted"/>
<reference evidence="3 13" key="4">
    <citation type="submission" date="2020-02" db="EMBL/GenBank/DDBJ databases">
        <authorList>
            <person name="Subbiah M."/>
            <person name="Call D."/>
        </authorList>
    </citation>
    <scope>NUCLEOTIDE SEQUENCE [LARGE SCALE GENOMIC DNA]</scope>
    <source>
        <strain evidence="3 13">8375wB1</strain>
    </source>
</reference>